<reference evidence="1" key="1">
    <citation type="journal article" date="2023" name="Mol. Ecol. Resour.">
        <title>Chromosome-level genome assembly of a triploid poplar Populus alba 'Berolinensis'.</title>
        <authorList>
            <person name="Chen S."/>
            <person name="Yu Y."/>
            <person name="Wang X."/>
            <person name="Wang S."/>
            <person name="Zhang T."/>
            <person name="Zhou Y."/>
            <person name="He R."/>
            <person name="Meng N."/>
            <person name="Wang Y."/>
            <person name="Liu W."/>
            <person name="Liu Z."/>
            <person name="Liu J."/>
            <person name="Guo Q."/>
            <person name="Huang H."/>
            <person name="Sederoff R.R."/>
            <person name="Wang G."/>
            <person name="Qu G."/>
            <person name="Chen S."/>
        </authorList>
    </citation>
    <scope>NUCLEOTIDE SEQUENCE</scope>
    <source>
        <strain evidence="1">SC-2020</strain>
    </source>
</reference>
<dbReference type="EMBL" id="JAQIZT010000011">
    <property type="protein sequence ID" value="KAJ6980641.1"/>
    <property type="molecule type" value="Genomic_DNA"/>
</dbReference>
<organism evidence="1 2">
    <name type="scientific">Populus alba x Populus x berolinensis</name>
    <dbReference type="NCBI Taxonomy" id="444605"/>
    <lineage>
        <taxon>Eukaryota</taxon>
        <taxon>Viridiplantae</taxon>
        <taxon>Streptophyta</taxon>
        <taxon>Embryophyta</taxon>
        <taxon>Tracheophyta</taxon>
        <taxon>Spermatophyta</taxon>
        <taxon>Magnoliopsida</taxon>
        <taxon>eudicotyledons</taxon>
        <taxon>Gunneridae</taxon>
        <taxon>Pentapetalae</taxon>
        <taxon>rosids</taxon>
        <taxon>fabids</taxon>
        <taxon>Malpighiales</taxon>
        <taxon>Salicaceae</taxon>
        <taxon>Saliceae</taxon>
        <taxon>Populus</taxon>
    </lineage>
</organism>
<accession>A0AAD6M8K1</accession>
<evidence type="ECO:0000313" key="2">
    <source>
        <dbReference type="Proteomes" id="UP001164929"/>
    </source>
</evidence>
<proteinExistence type="predicted"/>
<sequence length="87" mass="9922">MFILNQNKKLDFLMTEPGLIMGQLQMLSIQIRVFQRVGPKPVIEVRVKGKYVISRLHLANCNGVGAGKETDPKDWIITRNKITLDSR</sequence>
<keyword evidence="2" id="KW-1185">Reference proteome</keyword>
<comment type="caution">
    <text evidence="1">The sequence shown here is derived from an EMBL/GenBank/DDBJ whole genome shotgun (WGS) entry which is preliminary data.</text>
</comment>
<protein>
    <submittedName>
        <fullName evidence="1">Uncharacterized protein</fullName>
    </submittedName>
</protein>
<gene>
    <name evidence="1" type="ORF">NC653_028450</name>
</gene>
<name>A0AAD6M8K1_9ROSI</name>
<dbReference type="AlphaFoldDB" id="A0AAD6M8K1"/>
<evidence type="ECO:0000313" key="1">
    <source>
        <dbReference type="EMBL" id="KAJ6980641.1"/>
    </source>
</evidence>
<dbReference type="Proteomes" id="UP001164929">
    <property type="component" value="Chromosome 11"/>
</dbReference>